<reference evidence="3 4" key="1">
    <citation type="journal article" date="2013" name="Genome Announc.">
        <title>Draft Genome Sequence of Rhodococcus rhodnii Strain LMG5362, a Symbiont of Rhodnius prolixus (Hemiptera, Reduviidae, Triatominae), the Principle Vector of Trypanosoma cruzi.</title>
        <authorList>
            <person name="Pachebat J.A."/>
            <person name="van Keulen G."/>
            <person name="Whitten M.M."/>
            <person name="Girdwood S."/>
            <person name="Del Sol R."/>
            <person name="Dyson P.J."/>
            <person name="Facey P.D."/>
        </authorList>
    </citation>
    <scope>NUCLEOTIDE SEQUENCE [LARGE SCALE GENOMIC DNA]</scope>
    <source>
        <strain evidence="3 4">LMG 5362</strain>
    </source>
</reference>
<protein>
    <submittedName>
        <fullName evidence="3">LytR family transcriptional regulator</fullName>
    </submittedName>
</protein>
<evidence type="ECO:0000259" key="2">
    <source>
        <dbReference type="Pfam" id="PF03816"/>
    </source>
</evidence>
<dbReference type="EMBL" id="APMY01000110">
    <property type="protein sequence ID" value="EOM74967.1"/>
    <property type="molecule type" value="Genomic_DNA"/>
</dbReference>
<keyword evidence="4" id="KW-1185">Reference proteome</keyword>
<comment type="similarity">
    <text evidence="1">Belongs to the LytR/CpsA/Psr (LCP) family.</text>
</comment>
<organism evidence="3 4">
    <name type="scientific">Rhodococcus rhodnii LMG 5362</name>
    <dbReference type="NCBI Taxonomy" id="1273125"/>
    <lineage>
        <taxon>Bacteria</taxon>
        <taxon>Bacillati</taxon>
        <taxon>Actinomycetota</taxon>
        <taxon>Actinomycetes</taxon>
        <taxon>Mycobacteriales</taxon>
        <taxon>Nocardiaceae</taxon>
        <taxon>Rhodococcus</taxon>
    </lineage>
</organism>
<sequence>MIGLAGVAVAVGVGATLVVGEFAGEVGHIAIPPDDSATAPDDEEAVDVLVMGSDSREQPGDFLHGSRSDVMMLAHIPPPDHGPVRVMSIYRDLWVELPGRGAHKINAATAFGGPELAVRAVEDLVDTHIDHTVLLDFAGFREITDAIGGVDLDNPREFDARGHHFDDGPIHVDGEDALTFVRERYEFDGGDFTRVDNQQLFLRALLDEVFSREIVTNPVRLSALLRDAGQYLWLDDGLTLPRMVSLASRVVDTGLGDVEYFAVPVAGVGTSDDGQSIVLPDVAGLGELRAAFDREDFEDYLAGH</sequence>
<dbReference type="AlphaFoldDB" id="R7WIC5"/>
<evidence type="ECO:0000313" key="4">
    <source>
        <dbReference type="Proteomes" id="UP000013525"/>
    </source>
</evidence>
<dbReference type="Pfam" id="PF03816">
    <property type="entry name" value="LytR_cpsA_psr"/>
    <property type="match status" value="1"/>
</dbReference>
<proteinExistence type="inferred from homology"/>
<dbReference type="NCBIfam" id="TIGR00350">
    <property type="entry name" value="lytR_cpsA_psr"/>
    <property type="match status" value="1"/>
</dbReference>
<accession>R7WIC5</accession>
<dbReference type="PANTHER" id="PTHR33392">
    <property type="entry name" value="POLYISOPRENYL-TEICHOIC ACID--PEPTIDOGLYCAN TEICHOIC ACID TRANSFERASE TAGU"/>
    <property type="match status" value="1"/>
</dbReference>
<dbReference type="InterPro" id="IPR004474">
    <property type="entry name" value="LytR_CpsA_psr"/>
</dbReference>
<evidence type="ECO:0000256" key="1">
    <source>
        <dbReference type="ARBA" id="ARBA00006068"/>
    </source>
</evidence>
<dbReference type="PANTHER" id="PTHR33392:SF6">
    <property type="entry name" value="POLYISOPRENYL-TEICHOIC ACID--PEPTIDOGLYCAN TEICHOIC ACID TRANSFERASE TAGU"/>
    <property type="match status" value="1"/>
</dbReference>
<dbReference type="PATRIC" id="fig|1273125.3.peg.3512"/>
<dbReference type="Gene3D" id="3.40.630.190">
    <property type="entry name" value="LCP protein"/>
    <property type="match status" value="1"/>
</dbReference>
<name>R7WIC5_9NOCA</name>
<dbReference type="Proteomes" id="UP000013525">
    <property type="component" value="Unassembled WGS sequence"/>
</dbReference>
<dbReference type="InterPro" id="IPR050922">
    <property type="entry name" value="LytR/CpsA/Psr_CW_biosynth"/>
</dbReference>
<evidence type="ECO:0000313" key="3">
    <source>
        <dbReference type="EMBL" id="EOM74967.1"/>
    </source>
</evidence>
<feature type="domain" description="Cell envelope-related transcriptional attenuator" evidence="2">
    <location>
        <begin position="67"/>
        <end position="209"/>
    </location>
</feature>
<gene>
    <name evidence="3" type="ORF">Rrhod_3686</name>
</gene>
<dbReference type="eggNOG" id="COG1316">
    <property type="taxonomic scope" value="Bacteria"/>
</dbReference>
<comment type="caution">
    <text evidence="3">The sequence shown here is derived from an EMBL/GenBank/DDBJ whole genome shotgun (WGS) entry which is preliminary data.</text>
</comment>